<accession>A0A8H4UBN0</accession>
<evidence type="ECO:0000313" key="2">
    <source>
        <dbReference type="Proteomes" id="UP000622797"/>
    </source>
</evidence>
<protein>
    <submittedName>
        <fullName evidence="1">Uncharacterized protein</fullName>
    </submittedName>
</protein>
<name>A0A8H4UBN0_9HYPO</name>
<dbReference type="AlphaFoldDB" id="A0A8H4UBN0"/>
<keyword evidence="2" id="KW-1185">Reference proteome</keyword>
<dbReference type="EMBL" id="JABEXW010000026">
    <property type="protein sequence ID" value="KAF4973210.1"/>
    <property type="molecule type" value="Genomic_DNA"/>
</dbReference>
<reference evidence="1" key="2">
    <citation type="submission" date="2020-05" db="EMBL/GenBank/DDBJ databases">
        <authorList>
            <person name="Kim H.-S."/>
            <person name="Proctor R.H."/>
            <person name="Brown D.W."/>
        </authorList>
    </citation>
    <scope>NUCLEOTIDE SEQUENCE</scope>
    <source>
        <strain evidence="1">NRRL 20472</strain>
    </source>
</reference>
<dbReference type="Proteomes" id="UP000622797">
    <property type="component" value="Unassembled WGS sequence"/>
</dbReference>
<comment type="caution">
    <text evidence="1">The sequence shown here is derived from an EMBL/GenBank/DDBJ whole genome shotgun (WGS) entry which is preliminary data.</text>
</comment>
<sequence length="479" mass="53972">MHPHTNVGRKQLCWAPNCWRCADSPEATGIHSDCLGIFQEHCKVDEALDRLWTTVGQRNLWKGAPTIQLDREPGLEVDIVREKAKSYGIPLLGLLPAELIQIIRDYSESATFWRYILVLGLARELSHTQSDITSPITSMPLCNVQAWTRGDSAAILSRECPAYFNVLRLKLPEPALGFQIWDTPNPPHLEDCEFYGRVSQSMQFKTIDLRSVTGLTFFFSFSKLYAIHAHTQTRPYATRTFERLPTRRRGNAVWIHLPVPGGEEITAIAMRLKNEGGGPTTQKPFFLIRTKLAGDVSVGPCHLGNHRDVVLSQSSPKLLIYSAADVGPATVFGTYPREQHNDEAFPSFRHPWSNHPPLHEHVNLSSAPLEDVTRMQVLEDKESGFCKAILLEYSNGARRALGNCRLGIDRTRTYVRPSRMCYRPSGHASGIRRDIPAVRVQAACDSTHHHDEGDWVCSAMEGVVEFWFSREQSAIRLVQ</sequence>
<dbReference type="OrthoDB" id="4763081at2759"/>
<proteinExistence type="predicted"/>
<reference evidence="1" key="1">
    <citation type="journal article" date="2020" name="BMC Genomics">
        <title>Correction to: Identification and distribution of gene clusters required for synthesis of sphingolipid metabolism inhibitors in diverse species of the filamentous fungus Fusarium.</title>
        <authorList>
            <person name="Kim H.S."/>
            <person name="Lohmar J.M."/>
            <person name="Busman M."/>
            <person name="Brown D.W."/>
            <person name="Naumann T.A."/>
            <person name="Divon H.H."/>
            <person name="Lysoe E."/>
            <person name="Uhlig S."/>
            <person name="Proctor R.H."/>
        </authorList>
    </citation>
    <scope>NUCLEOTIDE SEQUENCE</scope>
    <source>
        <strain evidence="1">NRRL 20472</strain>
    </source>
</reference>
<evidence type="ECO:0000313" key="1">
    <source>
        <dbReference type="EMBL" id="KAF4973210.1"/>
    </source>
</evidence>
<organism evidence="1 2">
    <name type="scientific">Fusarium sarcochroum</name>
    <dbReference type="NCBI Taxonomy" id="1208366"/>
    <lineage>
        <taxon>Eukaryota</taxon>
        <taxon>Fungi</taxon>
        <taxon>Dikarya</taxon>
        <taxon>Ascomycota</taxon>
        <taxon>Pezizomycotina</taxon>
        <taxon>Sordariomycetes</taxon>
        <taxon>Hypocreomycetidae</taxon>
        <taxon>Hypocreales</taxon>
        <taxon>Nectriaceae</taxon>
        <taxon>Fusarium</taxon>
        <taxon>Fusarium lateritium species complex</taxon>
    </lineage>
</organism>
<gene>
    <name evidence="1" type="ORF">FSARC_462</name>
</gene>